<comment type="pathway">
    <text evidence="5">Amino-acid biosynthesis; L-leucine biosynthesis; L-leucine from 3-methyl-2-oxobutanoate: step 4/4.</text>
</comment>
<keyword evidence="9 14" id="KW-0663">Pyridoxal phosphate</keyword>
<evidence type="ECO:0000256" key="10">
    <source>
        <dbReference type="ARBA" id="ARBA00048212"/>
    </source>
</evidence>
<evidence type="ECO:0000256" key="15">
    <source>
        <dbReference type="RuleBase" id="RU004517"/>
    </source>
</evidence>
<dbReference type="Gene3D" id="3.20.10.10">
    <property type="entry name" value="D-amino Acid Aminotransferase, subunit A, domain 2"/>
    <property type="match status" value="1"/>
</dbReference>
<evidence type="ECO:0000256" key="5">
    <source>
        <dbReference type="ARBA" id="ARBA00005072"/>
    </source>
</evidence>
<keyword evidence="15" id="KW-0028">Amino-acid biosynthesis</keyword>
<dbReference type="Gene3D" id="3.30.470.10">
    <property type="match status" value="1"/>
</dbReference>
<dbReference type="NCBIfam" id="TIGR01123">
    <property type="entry name" value="ilvE_II"/>
    <property type="match status" value="1"/>
</dbReference>
<dbReference type="Pfam" id="PF01063">
    <property type="entry name" value="Aminotran_4"/>
    <property type="match status" value="1"/>
</dbReference>
<reference evidence="17" key="1">
    <citation type="journal article" date="2019" name="Int. J. Syst. Evol. Microbiol.">
        <title>The Global Catalogue of Microorganisms (GCM) 10K type strain sequencing project: providing services to taxonomists for standard genome sequencing and annotation.</title>
        <authorList>
            <consortium name="The Broad Institute Genomics Platform"/>
            <consortium name="The Broad Institute Genome Sequencing Center for Infectious Disease"/>
            <person name="Wu L."/>
            <person name="Ma J."/>
        </authorList>
    </citation>
    <scope>NUCLEOTIDE SEQUENCE [LARGE SCALE GENOMIC DNA]</scope>
    <source>
        <strain evidence="17">CCUG 53816</strain>
    </source>
</reference>
<dbReference type="Proteomes" id="UP001595783">
    <property type="component" value="Unassembled WGS sequence"/>
</dbReference>
<keyword evidence="7 15" id="KW-0032">Aminotransferase</keyword>
<proteinExistence type="inferred from homology"/>
<dbReference type="InterPro" id="IPR043132">
    <property type="entry name" value="BCAT-like_C"/>
</dbReference>
<dbReference type="PANTHER" id="PTHR42825:SF2">
    <property type="entry name" value="BRANCHED-CHAIN-AMINO-ACID AMINOTRANSFERASE 3, CHLOROPLASTIC-RELATED"/>
    <property type="match status" value="1"/>
</dbReference>
<comment type="caution">
    <text evidence="16">The sequence shown here is derived from an EMBL/GenBank/DDBJ whole genome shotgun (WGS) entry which is preliminary data.</text>
</comment>
<organism evidence="16 17">
    <name type="scientific">Helicobacter baculiformis</name>
    <dbReference type="NCBI Taxonomy" id="427351"/>
    <lineage>
        <taxon>Bacteria</taxon>
        <taxon>Pseudomonadati</taxon>
        <taxon>Campylobacterota</taxon>
        <taxon>Epsilonproteobacteria</taxon>
        <taxon>Campylobacterales</taxon>
        <taxon>Helicobacteraceae</taxon>
        <taxon>Helicobacter</taxon>
    </lineage>
</organism>
<dbReference type="GO" id="GO:0004084">
    <property type="term" value="F:branched-chain-amino-acid transaminase activity"/>
    <property type="evidence" value="ECO:0007669"/>
    <property type="project" value="UniProtKB-EC"/>
</dbReference>
<name>A0ABV7ZIQ1_9HELI</name>
<dbReference type="SUPFAM" id="SSF56752">
    <property type="entry name" value="D-aminoacid aminotransferase-like PLP-dependent enzymes"/>
    <property type="match status" value="1"/>
</dbReference>
<dbReference type="InterPro" id="IPR001544">
    <property type="entry name" value="Aminotrans_IV"/>
</dbReference>
<dbReference type="CDD" id="cd01557">
    <property type="entry name" value="BCAT_beta_family"/>
    <property type="match status" value="1"/>
</dbReference>
<dbReference type="InterPro" id="IPR018300">
    <property type="entry name" value="Aminotrans_IV_CS"/>
</dbReference>
<comment type="catalytic activity">
    <reaction evidence="11 15">
        <text>L-isoleucine + 2-oxoglutarate = (S)-3-methyl-2-oxopentanoate + L-glutamate</text>
        <dbReference type="Rhea" id="RHEA:24801"/>
        <dbReference type="ChEBI" id="CHEBI:16810"/>
        <dbReference type="ChEBI" id="CHEBI:29985"/>
        <dbReference type="ChEBI" id="CHEBI:35146"/>
        <dbReference type="ChEBI" id="CHEBI:58045"/>
        <dbReference type="EC" id="2.6.1.42"/>
    </reaction>
</comment>
<comment type="pathway">
    <text evidence="4">Amino-acid biosynthesis; L-valine biosynthesis; L-valine from pyruvate: step 4/4.</text>
</comment>
<comment type="catalytic activity">
    <reaction evidence="10 15">
        <text>L-valine + 2-oxoglutarate = 3-methyl-2-oxobutanoate + L-glutamate</text>
        <dbReference type="Rhea" id="RHEA:24813"/>
        <dbReference type="ChEBI" id="CHEBI:11851"/>
        <dbReference type="ChEBI" id="CHEBI:16810"/>
        <dbReference type="ChEBI" id="CHEBI:29985"/>
        <dbReference type="ChEBI" id="CHEBI:57762"/>
        <dbReference type="EC" id="2.6.1.42"/>
    </reaction>
</comment>
<dbReference type="NCBIfam" id="NF009897">
    <property type="entry name" value="PRK13357.1"/>
    <property type="match status" value="1"/>
</dbReference>
<evidence type="ECO:0000256" key="2">
    <source>
        <dbReference type="ARBA" id="ARBA00003109"/>
    </source>
</evidence>
<comment type="similarity">
    <text evidence="6 13">Belongs to the class-IV pyridoxal-phosphate-dependent aminotransferase family.</text>
</comment>
<keyword evidence="15" id="KW-0100">Branched-chain amino acid biosynthesis</keyword>
<evidence type="ECO:0000256" key="3">
    <source>
        <dbReference type="ARBA" id="ARBA00004824"/>
    </source>
</evidence>
<dbReference type="EMBL" id="JBHRZO010000011">
    <property type="protein sequence ID" value="MFC3847534.1"/>
    <property type="molecule type" value="Genomic_DNA"/>
</dbReference>
<gene>
    <name evidence="16" type="ORF">ACFOPX_03145</name>
</gene>
<dbReference type="PROSITE" id="PS00770">
    <property type="entry name" value="AA_TRANSFER_CLASS_4"/>
    <property type="match status" value="1"/>
</dbReference>
<evidence type="ECO:0000256" key="14">
    <source>
        <dbReference type="RuleBase" id="RU004516"/>
    </source>
</evidence>
<comment type="pathway">
    <text evidence="3">Amino-acid biosynthesis; L-isoleucine biosynthesis; L-isoleucine from 2-oxobutanoate: step 4/4.</text>
</comment>
<keyword evidence="17" id="KW-1185">Reference proteome</keyword>
<comment type="cofactor">
    <cofactor evidence="1 14">
        <name>pyridoxal 5'-phosphate</name>
        <dbReference type="ChEBI" id="CHEBI:597326"/>
    </cofactor>
</comment>
<evidence type="ECO:0000256" key="11">
    <source>
        <dbReference type="ARBA" id="ARBA00048798"/>
    </source>
</evidence>
<evidence type="ECO:0000256" key="9">
    <source>
        <dbReference type="ARBA" id="ARBA00022898"/>
    </source>
</evidence>
<evidence type="ECO:0000313" key="17">
    <source>
        <dbReference type="Proteomes" id="UP001595783"/>
    </source>
</evidence>
<evidence type="ECO:0000256" key="8">
    <source>
        <dbReference type="ARBA" id="ARBA00022679"/>
    </source>
</evidence>
<evidence type="ECO:0000256" key="12">
    <source>
        <dbReference type="ARBA" id="ARBA00049229"/>
    </source>
</evidence>
<protein>
    <recommendedName>
        <fullName evidence="15">Branched-chain-amino-acid aminotransferase</fullName>
        <ecNumber evidence="15">2.6.1.42</ecNumber>
    </recommendedName>
</protein>
<keyword evidence="8 15" id="KW-0808">Transferase</keyword>
<dbReference type="PIRSF" id="PIRSF006468">
    <property type="entry name" value="BCAT1"/>
    <property type="match status" value="1"/>
</dbReference>
<dbReference type="RefSeq" id="WP_104752089.1">
    <property type="nucleotide sequence ID" value="NZ_FZMF01000014.1"/>
</dbReference>
<evidence type="ECO:0000256" key="6">
    <source>
        <dbReference type="ARBA" id="ARBA00009320"/>
    </source>
</evidence>
<dbReference type="InterPro" id="IPR033939">
    <property type="entry name" value="BCAT_family"/>
</dbReference>
<comment type="function">
    <text evidence="2">Acts on leucine, isoleucine and valine.</text>
</comment>
<evidence type="ECO:0000256" key="4">
    <source>
        <dbReference type="ARBA" id="ARBA00004931"/>
    </source>
</evidence>
<accession>A0ABV7ZIQ1</accession>
<dbReference type="PANTHER" id="PTHR42825">
    <property type="entry name" value="AMINO ACID AMINOTRANSFERASE"/>
    <property type="match status" value="1"/>
</dbReference>
<evidence type="ECO:0000313" key="16">
    <source>
        <dbReference type="EMBL" id="MFC3847534.1"/>
    </source>
</evidence>
<evidence type="ECO:0000256" key="13">
    <source>
        <dbReference type="RuleBase" id="RU004106"/>
    </source>
</evidence>
<dbReference type="InterPro" id="IPR036038">
    <property type="entry name" value="Aminotransferase-like"/>
</dbReference>
<comment type="catalytic activity">
    <reaction evidence="12 15">
        <text>L-leucine + 2-oxoglutarate = 4-methyl-2-oxopentanoate + L-glutamate</text>
        <dbReference type="Rhea" id="RHEA:18321"/>
        <dbReference type="ChEBI" id="CHEBI:16810"/>
        <dbReference type="ChEBI" id="CHEBI:17865"/>
        <dbReference type="ChEBI" id="CHEBI:29985"/>
        <dbReference type="ChEBI" id="CHEBI:57427"/>
        <dbReference type="EC" id="2.6.1.42"/>
    </reaction>
</comment>
<evidence type="ECO:0000256" key="7">
    <source>
        <dbReference type="ARBA" id="ARBA00022576"/>
    </source>
</evidence>
<dbReference type="InterPro" id="IPR005786">
    <property type="entry name" value="B_amino_transII"/>
</dbReference>
<evidence type="ECO:0000256" key="1">
    <source>
        <dbReference type="ARBA" id="ARBA00001933"/>
    </source>
</evidence>
<dbReference type="InterPro" id="IPR043131">
    <property type="entry name" value="BCAT-like_N"/>
</dbReference>
<sequence>MSNLDWNNLGFEYIKTDFRFVAHYKDGAWSAGSLVEDNQLSLHEASPALHYAQQCFEGLKAYRCQDNSINLFRPEENAKRLQQSCQRLLMPSVPVDLFVHACTQVVKANTKWVGPYGSGATLYVRPLVLGVGAGLGLRPASEFLFLVFCAPVGPYFHGGVRPANFIVSEFDRAAPNGTGAAKVGGNYAGSLLPAKLAKEQGFSDCVYLDPATHTKIEEVGAANFFAISKKSGAFVTPSSPSILPSITRISLVHLAKEKLGLEVVEGDIFINSLHEYSEAGVCGTAAVIVPVGGISYQGNLHVFSQEKAGPITQKLYDTLVGMQFGDLEAPQGWITKVS</sequence>
<dbReference type="EC" id="2.6.1.42" evidence="15"/>